<feature type="region of interest" description="Disordered" evidence="1">
    <location>
        <begin position="220"/>
        <end position="259"/>
    </location>
</feature>
<protein>
    <recommendedName>
        <fullName evidence="4">EcsC protein family protein</fullName>
    </recommendedName>
</protein>
<feature type="compositionally biased region" description="Basic residues" evidence="1">
    <location>
        <begin position="235"/>
        <end position="259"/>
    </location>
</feature>
<gene>
    <name evidence="2" type="ORF">POL68_21105</name>
</gene>
<dbReference type="Proteomes" id="UP001221838">
    <property type="component" value="Unassembled WGS sequence"/>
</dbReference>
<evidence type="ECO:0008006" key="4">
    <source>
        <dbReference type="Google" id="ProtNLM"/>
    </source>
</evidence>
<proteinExistence type="predicted"/>
<keyword evidence="3" id="KW-1185">Reference proteome</keyword>
<organism evidence="2 3">
    <name type="scientific">Stigmatella ashevillensis</name>
    <dbReference type="NCBI Taxonomy" id="2995309"/>
    <lineage>
        <taxon>Bacteria</taxon>
        <taxon>Pseudomonadati</taxon>
        <taxon>Myxococcota</taxon>
        <taxon>Myxococcia</taxon>
        <taxon>Myxococcales</taxon>
        <taxon>Cystobacterineae</taxon>
        <taxon>Archangiaceae</taxon>
        <taxon>Stigmatella</taxon>
    </lineage>
</organism>
<comment type="caution">
    <text evidence="2">The sequence shown here is derived from an EMBL/GenBank/DDBJ whole genome shotgun (WGS) entry which is preliminary data.</text>
</comment>
<dbReference type="EMBL" id="JAQNDM010000002">
    <property type="protein sequence ID" value="MDC0710984.1"/>
    <property type="molecule type" value="Genomic_DNA"/>
</dbReference>
<evidence type="ECO:0000313" key="2">
    <source>
        <dbReference type="EMBL" id="MDC0710984.1"/>
    </source>
</evidence>
<dbReference type="RefSeq" id="WP_272140917.1">
    <property type="nucleotide sequence ID" value="NZ_JAQNDM010000002.1"/>
</dbReference>
<accession>A0ABT5DBF0</accession>
<evidence type="ECO:0000256" key="1">
    <source>
        <dbReference type="SAM" id="MobiDB-lite"/>
    </source>
</evidence>
<sequence length="259" mass="27534">MQESGEQSQGSKLLTVVERILAPTDSLIALSEEFLQNAQQRELEGASATLDAAGGAVVRHFSTRTAITGGLTAAPALLPGAGTLLAAAGGAMADMGMMLKYEVEMALVLSHLYGFDITQDEERQLAFLLASIGTYEAKSGGNFFVDVAQAEGIAIWKYTPREVSKLLVRVMAKIALLQVSKGFLRALPLVGIAVGSSMNKVLTQRVGERCIRELKTRRQLLKKRPATKKEPAKKAAVKKGAAKKGAAKKGAAKPRKKAS</sequence>
<evidence type="ECO:0000313" key="3">
    <source>
        <dbReference type="Proteomes" id="UP001221838"/>
    </source>
</evidence>
<name>A0ABT5DBF0_9BACT</name>
<reference evidence="2 3" key="1">
    <citation type="submission" date="2022-11" db="EMBL/GenBank/DDBJ databases">
        <title>Minimal conservation of predation-associated metabolite biosynthetic gene clusters underscores biosynthetic potential of Myxococcota including descriptions for ten novel species: Archangium lansinium sp. nov., Myxococcus landrumus sp. nov., Nannocystis bai.</title>
        <authorList>
            <person name="Ahearne A."/>
            <person name="Stevens C."/>
            <person name="Dowd S."/>
        </authorList>
    </citation>
    <scope>NUCLEOTIDE SEQUENCE [LARGE SCALE GENOMIC DNA]</scope>
    <source>
        <strain evidence="2 3">NCWAL01</strain>
    </source>
</reference>